<keyword evidence="4 7" id="KW-0460">Magnesium</keyword>
<comment type="subunit">
    <text evidence="7">Homodimer.</text>
</comment>
<dbReference type="PANTHER" id="PTHR42916">
    <property type="entry name" value="2-SUCCINYL-5-ENOLPYRUVYL-6-HYDROXY-3-CYCLOHEXENE-1-CARBOXYLATE SYNTHASE"/>
    <property type="match status" value="1"/>
</dbReference>
<feature type="domain" description="Thiamine pyrophosphate enzyme N-terminal TPP-binding" evidence="9">
    <location>
        <begin position="11"/>
        <end position="111"/>
    </location>
</feature>
<protein>
    <recommendedName>
        <fullName evidence="7">2-succinyl-5-enolpyruvyl-6-hydroxy-3-cyclohexene-1-carboxylate synthase</fullName>
        <shortName evidence="7">SEPHCHC synthase</shortName>
        <ecNumber evidence="7">2.2.1.9</ecNumber>
    </recommendedName>
    <alternativeName>
        <fullName evidence="7">Menaquinone biosynthesis protein MenD</fullName>
    </alternativeName>
</protein>
<evidence type="ECO:0000256" key="3">
    <source>
        <dbReference type="ARBA" id="ARBA00022723"/>
    </source>
</evidence>
<keyword evidence="3 7" id="KW-0479">Metal-binding</keyword>
<dbReference type="Gene3D" id="3.40.50.1220">
    <property type="entry name" value="TPP-binding domain"/>
    <property type="match status" value="1"/>
</dbReference>
<keyword evidence="5 7" id="KW-0786">Thiamine pyrophosphate</keyword>
<dbReference type="Proteomes" id="UP000820977">
    <property type="component" value="Unassembled WGS sequence"/>
</dbReference>
<evidence type="ECO:0000256" key="2">
    <source>
        <dbReference type="ARBA" id="ARBA00022679"/>
    </source>
</evidence>
<dbReference type="InterPro" id="IPR029061">
    <property type="entry name" value="THDP-binding"/>
</dbReference>
<evidence type="ECO:0000256" key="1">
    <source>
        <dbReference type="ARBA" id="ARBA00022428"/>
    </source>
</evidence>
<evidence type="ECO:0000313" key="10">
    <source>
        <dbReference type="EMBL" id="NPE25420.1"/>
    </source>
</evidence>
<dbReference type="Pfam" id="PF02775">
    <property type="entry name" value="TPP_enzyme_C"/>
    <property type="match status" value="1"/>
</dbReference>
<dbReference type="PIRSF" id="PIRSF004983">
    <property type="entry name" value="MenD"/>
    <property type="match status" value="1"/>
</dbReference>
<comment type="cofactor">
    <cofactor evidence="7">
        <name>Mg(2+)</name>
        <dbReference type="ChEBI" id="CHEBI:18420"/>
    </cofactor>
    <cofactor evidence="7">
        <name>Mn(2+)</name>
        <dbReference type="ChEBI" id="CHEBI:29035"/>
    </cofactor>
</comment>
<dbReference type="EC" id="2.2.1.9" evidence="7"/>
<comment type="pathway">
    <text evidence="7">Quinol/quinone metabolism; 1,4-dihydroxy-2-naphthoate biosynthesis; 1,4-dihydroxy-2-naphthoate from chorismate: step 2/7.</text>
</comment>
<proteinExistence type="inferred from homology"/>
<feature type="domain" description="Thiamine pyrophosphate enzyme TPP-binding" evidence="8">
    <location>
        <begin position="392"/>
        <end position="470"/>
    </location>
</feature>
<comment type="similarity">
    <text evidence="7">Belongs to the TPP enzyme family. MenD subfamily.</text>
</comment>
<dbReference type="Pfam" id="PF02776">
    <property type="entry name" value="TPP_enzyme_N"/>
    <property type="match status" value="1"/>
</dbReference>
<dbReference type="RefSeq" id="WP_172344886.1">
    <property type="nucleotide sequence ID" value="NZ_CASYYZ010000057.1"/>
</dbReference>
<dbReference type="InterPro" id="IPR012001">
    <property type="entry name" value="Thiamin_PyroP_enz_TPP-bd_dom"/>
</dbReference>
<gene>
    <name evidence="7 10" type="primary">menD</name>
    <name evidence="10" type="ORF">HPS54_07840</name>
</gene>
<dbReference type="InterPro" id="IPR004433">
    <property type="entry name" value="MenaQ_synth_MenD"/>
</dbReference>
<dbReference type="InterPro" id="IPR029035">
    <property type="entry name" value="DHS-like_NAD/FAD-binding_dom"/>
</dbReference>
<evidence type="ECO:0000256" key="7">
    <source>
        <dbReference type="HAMAP-Rule" id="MF_01659"/>
    </source>
</evidence>
<name>A0ABX2B3Z4_9BACT</name>
<dbReference type="SUPFAM" id="SSF52518">
    <property type="entry name" value="Thiamin diphosphate-binding fold (THDP-binding)"/>
    <property type="match status" value="2"/>
</dbReference>
<comment type="catalytic activity">
    <reaction evidence="7">
        <text>isochorismate + 2-oxoglutarate + H(+) = 5-enolpyruvoyl-6-hydroxy-2-succinyl-cyclohex-3-ene-1-carboxylate + CO2</text>
        <dbReference type="Rhea" id="RHEA:25593"/>
        <dbReference type="ChEBI" id="CHEBI:15378"/>
        <dbReference type="ChEBI" id="CHEBI:16526"/>
        <dbReference type="ChEBI" id="CHEBI:16810"/>
        <dbReference type="ChEBI" id="CHEBI:29780"/>
        <dbReference type="ChEBI" id="CHEBI:58818"/>
        <dbReference type="EC" id="2.2.1.9"/>
    </reaction>
</comment>
<keyword evidence="6 7" id="KW-0464">Manganese</keyword>
<comment type="pathway">
    <text evidence="7">Quinol/quinone metabolism; menaquinone biosynthesis.</text>
</comment>
<dbReference type="HAMAP" id="MF_01659">
    <property type="entry name" value="MenD"/>
    <property type="match status" value="1"/>
</dbReference>
<keyword evidence="11" id="KW-1185">Reference proteome</keyword>
<comment type="function">
    <text evidence="7">Catalyzes the thiamine diphosphate-dependent decarboxylation of 2-oxoglutarate and the subsequent addition of the resulting succinic semialdehyde-thiamine pyrophosphate anion to isochorismate to yield 2-succinyl-5-enolpyruvyl-6-hydroxy-3-cyclohexene-1-carboxylate (SEPHCHC).</text>
</comment>
<dbReference type="InterPro" id="IPR011766">
    <property type="entry name" value="TPP_enzyme_TPP-bd"/>
</dbReference>
<dbReference type="NCBIfam" id="TIGR00173">
    <property type="entry name" value="menD"/>
    <property type="match status" value="1"/>
</dbReference>
<comment type="caution">
    <text evidence="10">The sequence shown here is derived from an EMBL/GenBank/DDBJ whole genome shotgun (WGS) entry which is preliminary data.</text>
</comment>
<evidence type="ECO:0000256" key="6">
    <source>
        <dbReference type="ARBA" id="ARBA00023211"/>
    </source>
</evidence>
<sequence length="565" mass="62319">MFSNKENINMLTTLLVAHGIRHVVVCPGSRNAPLIHNFNECDALQCHPVTDERSAGFYALGMAQASGSPVAVCVTSGTALLNLAPAVAEAFYLKLPLVVVSADRPAAFIDQLDGQTLPQDNALGCFSRKSISVQEPCDDTGRWHCNRMINETLLECVRNGGGPVHINVPVSEPLFNFTTPSLPVERVIRRIEPVADTVSLEDTLVASFIRARRPMIVIGQMKRDRMPHDIIETLSKRAVIISESLAYTLHIMHFDEAISSLKDIDEYLPDFILYIGGTLVSKRIKAFLRKAQDADVWRIDDDGDIHDTFMNLRTVVQGRHEDALALLADACGDTRECAYAGQWNGILNTAAQCAADYEPAFSQMAVVKYFEEQLEDMDYDYDVYYGNSSSVRLANIYADHHVFCNRGVNGIEGSLSVAAGHSVVCRRMVFCVIGDLSFMYDSNALWNVCLHGNLRIILLNNGCGGIFYGLKGLEKSPSLDNMVAGKHAASAQGVCAQNDIGYLKATDMSEMQIGIVTLLTSETSRPMVLEVFTDAFEDKKALDEYYRKIVGTIREGVAKPEFIPR</sequence>
<comment type="cofactor">
    <cofactor evidence="7">
        <name>thiamine diphosphate</name>
        <dbReference type="ChEBI" id="CHEBI:58937"/>
    </cofactor>
    <text evidence="7">Binds 1 thiamine pyrophosphate per subunit.</text>
</comment>
<evidence type="ECO:0000256" key="5">
    <source>
        <dbReference type="ARBA" id="ARBA00023052"/>
    </source>
</evidence>
<reference evidence="10 11" key="1">
    <citation type="submission" date="2020-05" db="EMBL/GenBank/DDBJ databases">
        <title>Distinct polysaccharide utilization as determinants for interspecies competition between intestinal Prevotella spp.</title>
        <authorList>
            <person name="Galvez E.J.C."/>
            <person name="Iljazovic A."/>
            <person name="Strowig T."/>
        </authorList>
    </citation>
    <scope>NUCLEOTIDE SEQUENCE [LARGE SCALE GENOMIC DNA]</scope>
    <source>
        <strain evidence="10 11">PCHR</strain>
    </source>
</reference>
<dbReference type="CDD" id="cd07037">
    <property type="entry name" value="TPP_PYR_MenD"/>
    <property type="match status" value="1"/>
</dbReference>
<evidence type="ECO:0000313" key="11">
    <source>
        <dbReference type="Proteomes" id="UP000820977"/>
    </source>
</evidence>
<evidence type="ECO:0000259" key="9">
    <source>
        <dbReference type="Pfam" id="PF02776"/>
    </source>
</evidence>
<dbReference type="PANTHER" id="PTHR42916:SF1">
    <property type="entry name" value="PROTEIN PHYLLO, CHLOROPLASTIC"/>
    <property type="match status" value="1"/>
</dbReference>
<keyword evidence="2 7" id="KW-0808">Transferase</keyword>
<evidence type="ECO:0000259" key="8">
    <source>
        <dbReference type="Pfam" id="PF02775"/>
    </source>
</evidence>
<organism evidence="10 11">
    <name type="scientific">Xylanibacter caecicola</name>
    <dbReference type="NCBI Taxonomy" id="2736294"/>
    <lineage>
        <taxon>Bacteria</taxon>
        <taxon>Pseudomonadati</taxon>
        <taxon>Bacteroidota</taxon>
        <taxon>Bacteroidia</taxon>
        <taxon>Bacteroidales</taxon>
        <taxon>Prevotellaceae</taxon>
        <taxon>Xylanibacter</taxon>
    </lineage>
</organism>
<evidence type="ECO:0000256" key="4">
    <source>
        <dbReference type="ARBA" id="ARBA00022842"/>
    </source>
</evidence>
<dbReference type="GO" id="GO:0070204">
    <property type="term" value="F:2-succinyl-5-enolpyruvyl-6-hydroxy-3-cyclohexene-1-carboxylic-acid synthase activity"/>
    <property type="evidence" value="ECO:0007669"/>
    <property type="project" value="UniProtKB-EC"/>
</dbReference>
<accession>A0ABX2B3Z4</accession>
<dbReference type="Gene3D" id="3.40.50.970">
    <property type="match status" value="2"/>
</dbReference>
<keyword evidence="1 7" id="KW-0474">Menaquinone biosynthesis</keyword>
<dbReference type="SUPFAM" id="SSF52467">
    <property type="entry name" value="DHS-like NAD/FAD-binding domain"/>
    <property type="match status" value="1"/>
</dbReference>
<dbReference type="EMBL" id="JABKKJ010000011">
    <property type="protein sequence ID" value="NPE25420.1"/>
    <property type="molecule type" value="Genomic_DNA"/>
</dbReference>